<evidence type="ECO:0000313" key="2">
    <source>
        <dbReference type="Proteomes" id="UP001152795"/>
    </source>
</evidence>
<reference evidence="1" key="1">
    <citation type="submission" date="2020-04" db="EMBL/GenBank/DDBJ databases">
        <authorList>
            <person name="Alioto T."/>
            <person name="Alioto T."/>
            <person name="Gomez Garrido J."/>
        </authorList>
    </citation>
    <scope>NUCLEOTIDE SEQUENCE</scope>
    <source>
        <strain evidence="1">A484AB</strain>
    </source>
</reference>
<dbReference type="AlphaFoldDB" id="A0A6S7GCY1"/>
<dbReference type="Proteomes" id="UP001152795">
    <property type="component" value="Unassembled WGS sequence"/>
</dbReference>
<gene>
    <name evidence="1" type="ORF">PACLA_8A015645</name>
</gene>
<organism evidence="1 2">
    <name type="scientific">Paramuricea clavata</name>
    <name type="common">Red gorgonian</name>
    <name type="synonym">Violescent sea-whip</name>
    <dbReference type="NCBI Taxonomy" id="317549"/>
    <lineage>
        <taxon>Eukaryota</taxon>
        <taxon>Metazoa</taxon>
        <taxon>Cnidaria</taxon>
        <taxon>Anthozoa</taxon>
        <taxon>Octocorallia</taxon>
        <taxon>Malacalcyonacea</taxon>
        <taxon>Plexauridae</taxon>
        <taxon>Paramuricea</taxon>
    </lineage>
</organism>
<evidence type="ECO:0000313" key="1">
    <source>
        <dbReference type="EMBL" id="CAB3986456.1"/>
    </source>
</evidence>
<dbReference type="EMBL" id="CACRXK020001017">
    <property type="protein sequence ID" value="CAB3986456.1"/>
    <property type="molecule type" value="Genomic_DNA"/>
</dbReference>
<keyword evidence="2" id="KW-1185">Reference proteome</keyword>
<accession>A0A6S7GCY1</accession>
<name>A0A6S7GCY1_PARCT</name>
<comment type="caution">
    <text evidence="1">The sequence shown here is derived from an EMBL/GenBank/DDBJ whole genome shotgun (WGS) entry which is preliminary data.</text>
</comment>
<proteinExistence type="predicted"/>
<protein>
    <submittedName>
        <fullName evidence="1">Uncharacterized protein</fullName>
    </submittedName>
</protein>
<sequence length="119" mass="13528">MELSVGNYRGDVLALSKDESGISWLVECEQTAEKLSVEEQKIKEILKQYEKLKTLLDQKTQSRTLNTSTTLDTISTTLILEYATEDKEKPKMSLSSSMVVKMEHCLVCGTLCQQKHQRL</sequence>